<feature type="chain" id="PRO_5013115264" description="Alpha/beta hydrolase" evidence="1">
    <location>
        <begin position="27"/>
        <end position="507"/>
    </location>
</feature>
<dbReference type="Gene3D" id="3.40.50.1820">
    <property type="entry name" value="alpha/beta hydrolase"/>
    <property type="match status" value="1"/>
</dbReference>
<name>A0A1U7CRN7_9BACT</name>
<dbReference type="STRING" id="1387353.BSF38_03061"/>
<sequence length="507" mass="55505">MKSRARFGLAAILIASVFAPLDNARAADGYTPFEGEKSSWRDGFDRYDFVMDEASLTVAPFKRPEGEGFGVGGPAKGQRRCVVIVPKQPAPGLPWSWRGQYWDHEPQTEVELLRRGFHVVYVTPDPGKHWEAWYAYLTEKHGLAKKPAFVGMSKGGVNAYDWAASHPDKVSCIYADNPAIHPEAFARLGELAKHDVALLNICGSQDFLLERHTLAIEARYHQLGGLITVMIKEGPAHHPHSLRDAKPIANWIVEHVGPAGERPDFADADFVKSYYYSLDGTYRRLDAENTYAVCRGPGFVPCHDRYDARAEGAWGLTGMAVIAPKAAAPGKPWVFRADAIARDAAVDQALLAEGFHIVAAPIVAQAGPVREQWDALYKRLVDHGFSTRPVMEGAGTAAGEAYAWAVDNPEKVSCVYGENPALRSLMAKQPPLDHLNALAKAGVPLIHACGSLDPWLEGETRVAEKRYKELGGKMTVFVDEGRGHLPTAPKDPNPVVELILAAQKPTR</sequence>
<dbReference type="EMBL" id="CP019082">
    <property type="protein sequence ID" value="APW61543.1"/>
    <property type="molecule type" value="Genomic_DNA"/>
</dbReference>
<dbReference type="InterPro" id="IPR029058">
    <property type="entry name" value="AB_hydrolase_fold"/>
</dbReference>
<dbReference type="RefSeq" id="WP_076346976.1">
    <property type="nucleotide sequence ID" value="NZ_CP019082.1"/>
</dbReference>
<keyword evidence="3" id="KW-1185">Reference proteome</keyword>
<dbReference type="AlphaFoldDB" id="A0A1U7CRN7"/>
<organism evidence="2 3">
    <name type="scientific">Paludisphaera borealis</name>
    <dbReference type="NCBI Taxonomy" id="1387353"/>
    <lineage>
        <taxon>Bacteria</taxon>
        <taxon>Pseudomonadati</taxon>
        <taxon>Planctomycetota</taxon>
        <taxon>Planctomycetia</taxon>
        <taxon>Isosphaerales</taxon>
        <taxon>Isosphaeraceae</taxon>
        <taxon>Paludisphaera</taxon>
    </lineage>
</organism>
<gene>
    <name evidence="2" type="ORF">BSF38_03061</name>
</gene>
<evidence type="ECO:0000313" key="2">
    <source>
        <dbReference type="EMBL" id="APW61543.1"/>
    </source>
</evidence>
<evidence type="ECO:0000256" key="1">
    <source>
        <dbReference type="SAM" id="SignalP"/>
    </source>
</evidence>
<dbReference type="KEGG" id="pbor:BSF38_03061"/>
<reference evidence="3" key="1">
    <citation type="submission" date="2016-12" db="EMBL/GenBank/DDBJ databases">
        <title>Comparative genomics of four Isosphaeraceae planctomycetes: a common pool of plasmids and glycoside hydrolase genes.</title>
        <authorList>
            <person name="Ivanova A."/>
        </authorList>
    </citation>
    <scope>NUCLEOTIDE SEQUENCE [LARGE SCALE GENOMIC DNA]</scope>
    <source>
        <strain evidence="3">PX4</strain>
    </source>
</reference>
<protein>
    <recommendedName>
        <fullName evidence="4">Alpha/beta hydrolase</fullName>
    </recommendedName>
</protein>
<keyword evidence="1" id="KW-0732">Signal</keyword>
<proteinExistence type="predicted"/>
<dbReference type="SUPFAM" id="SSF53474">
    <property type="entry name" value="alpha/beta-Hydrolases"/>
    <property type="match status" value="2"/>
</dbReference>
<dbReference type="Proteomes" id="UP000186309">
    <property type="component" value="Chromosome"/>
</dbReference>
<feature type="signal peptide" evidence="1">
    <location>
        <begin position="1"/>
        <end position="26"/>
    </location>
</feature>
<evidence type="ECO:0000313" key="3">
    <source>
        <dbReference type="Proteomes" id="UP000186309"/>
    </source>
</evidence>
<evidence type="ECO:0008006" key="4">
    <source>
        <dbReference type="Google" id="ProtNLM"/>
    </source>
</evidence>
<accession>A0A1U7CRN7</accession>